<dbReference type="PANTHER" id="PTHR47566:SF1">
    <property type="entry name" value="PROTEIN NUD1"/>
    <property type="match status" value="1"/>
</dbReference>
<dbReference type="InterPro" id="IPR032675">
    <property type="entry name" value="LRR_dom_sf"/>
</dbReference>
<evidence type="ECO:0000313" key="4">
    <source>
        <dbReference type="Proteomes" id="UP000789901"/>
    </source>
</evidence>
<protein>
    <submittedName>
        <fullName evidence="3">23095_t:CDS:1</fullName>
    </submittedName>
</protein>
<name>A0ABM8VVJ6_GIGMA</name>
<dbReference type="Proteomes" id="UP000789901">
    <property type="component" value="Unassembled WGS sequence"/>
</dbReference>
<organism evidence="3 4">
    <name type="scientific">Gigaspora margarita</name>
    <dbReference type="NCBI Taxonomy" id="4874"/>
    <lineage>
        <taxon>Eukaryota</taxon>
        <taxon>Fungi</taxon>
        <taxon>Fungi incertae sedis</taxon>
        <taxon>Mucoromycota</taxon>
        <taxon>Glomeromycotina</taxon>
        <taxon>Glomeromycetes</taxon>
        <taxon>Diversisporales</taxon>
        <taxon>Gigasporaceae</taxon>
        <taxon>Gigaspora</taxon>
    </lineage>
</organism>
<keyword evidence="1" id="KW-0433">Leucine-rich repeat</keyword>
<accession>A0ABM8VVJ6</accession>
<dbReference type="InterPro" id="IPR052574">
    <property type="entry name" value="CDIRP"/>
</dbReference>
<evidence type="ECO:0000256" key="2">
    <source>
        <dbReference type="ARBA" id="ARBA00022737"/>
    </source>
</evidence>
<gene>
    <name evidence="3" type="ORF">GMARGA_LOCUS128</name>
</gene>
<dbReference type="PANTHER" id="PTHR47566">
    <property type="match status" value="1"/>
</dbReference>
<dbReference type="EMBL" id="CAJVQB010000007">
    <property type="protein sequence ID" value="CAG8457389.1"/>
    <property type="molecule type" value="Genomic_DNA"/>
</dbReference>
<evidence type="ECO:0000313" key="3">
    <source>
        <dbReference type="EMBL" id="CAG8457389.1"/>
    </source>
</evidence>
<keyword evidence="2" id="KW-0677">Repeat</keyword>
<sequence>MDPVNDLYYHYGKTRLELEAMNISRSSRQGVRYGLVIFGELKLANFTNLQNLKCSGHNITNLDLSECINLKSLDCQENKLTYLNISQLIYLEIIFCQNNVLTELKLGKNNQALASLHCTGNQLTSLNFNCLNSEVLGCLELGETKFCGNLEVLGQFTNLTYLNLKKNQFCRDLKSLQKLTKLSVLNITNNQINSGLEYLIDNNKLLIIACEPQNEIAKLMGQYYKKEYNFKEWRECQPTSKK</sequence>
<dbReference type="Gene3D" id="3.80.10.10">
    <property type="entry name" value="Ribonuclease Inhibitor"/>
    <property type="match status" value="1"/>
</dbReference>
<comment type="caution">
    <text evidence="3">The sequence shown here is derived from an EMBL/GenBank/DDBJ whole genome shotgun (WGS) entry which is preliminary data.</text>
</comment>
<keyword evidence="4" id="KW-1185">Reference proteome</keyword>
<proteinExistence type="predicted"/>
<evidence type="ECO:0000256" key="1">
    <source>
        <dbReference type="ARBA" id="ARBA00022614"/>
    </source>
</evidence>
<dbReference type="SUPFAM" id="SSF52058">
    <property type="entry name" value="L domain-like"/>
    <property type="match status" value="1"/>
</dbReference>
<reference evidence="3 4" key="1">
    <citation type="submission" date="2021-06" db="EMBL/GenBank/DDBJ databases">
        <authorList>
            <person name="Kallberg Y."/>
            <person name="Tangrot J."/>
            <person name="Rosling A."/>
        </authorList>
    </citation>
    <scope>NUCLEOTIDE SEQUENCE [LARGE SCALE GENOMIC DNA]</scope>
    <source>
        <strain evidence="3 4">120-4 pot B 10/14</strain>
    </source>
</reference>